<comment type="caution">
    <text evidence="1">The sequence shown here is derived from an EMBL/GenBank/DDBJ whole genome shotgun (WGS) entry which is preliminary data.</text>
</comment>
<name>A0AAV7V0U1_PLEWA</name>
<protein>
    <submittedName>
        <fullName evidence="1">Uncharacterized protein</fullName>
    </submittedName>
</protein>
<dbReference type="EMBL" id="JANPWB010000004">
    <property type="protein sequence ID" value="KAJ1195005.1"/>
    <property type="molecule type" value="Genomic_DNA"/>
</dbReference>
<evidence type="ECO:0000313" key="1">
    <source>
        <dbReference type="EMBL" id="KAJ1195005.1"/>
    </source>
</evidence>
<reference evidence="1" key="1">
    <citation type="journal article" date="2022" name="bioRxiv">
        <title>Sequencing and chromosome-scale assembly of the giantPleurodeles waltlgenome.</title>
        <authorList>
            <person name="Brown T."/>
            <person name="Elewa A."/>
            <person name="Iarovenko S."/>
            <person name="Subramanian E."/>
            <person name="Araus A.J."/>
            <person name="Petzold A."/>
            <person name="Susuki M."/>
            <person name="Suzuki K.-i.T."/>
            <person name="Hayashi T."/>
            <person name="Toyoda A."/>
            <person name="Oliveira C."/>
            <person name="Osipova E."/>
            <person name="Leigh N.D."/>
            <person name="Simon A."/>
            <person name="Yun M.H."/>
        </authorList>
    </citation>
    <scope>NUCLEOTIDE SEQUENCE</scope>
    <source>
        <strain evidence="1">20211129_DDA</strain>
        <tissue evidence="1">Liver</tissue>
    </source>
</reference>
<evidence type="ECO:0000313" key="2">
    <source>
        <dbReference type="Proteomes" id="UP001066276"/>
    </source>
</evidence>
<gene>
    <name evidence="1" type="ORF">NDU88_004288</name>
</gene>
<proteinExistence type="predicted"/>
<keyword evidence="2" id="KW-1185">Reference proteome</keyword>
<dbReference type="Proteomes" id="UP001066276">
    <property type="component" value="Chromosome 2_2"/>
</dbReference>
<dbReference type="AlphaFoldDB" id="A0AAV7V0U1"/>
<accession>A0AAV7V0U1</accession>
<sequence>MADSAAGKESCDVITGRRQIHYPADNNRVDILMHYCDTKQAVKQASVHVCAWLVHFCETKEAVSRLLCTSAPGWSTYVKLNRLSSGFCARLHLAGALM</sequence>
<organism evidence="1 2">
    <name type="scientific">Pleurodeles waltl</name>
    <name type="common">Iberian ribbed newt</name>
    <dbReference type="NCBI Taxonomy" id="8319"/>
    <lineage>
        <taxon>Eukaryota</taxon>
        <taxon>Metazoa</taxon>
        <taxon>Chordata</taxon>
        <taxon>Craniata</taxon>
        <taxon>Vertebrata</taxon>
        <taxon>Euteleostomi</taxon>
        <taxon>Amphibia</taxon>
        <taxon>Batrachia</taxon>
        <taxon>Caudata</taxon>
        <taxon>Salamandroidea</taxon>
        <taxon>Salamandridae</taxon>
        <taxon>Pleurodelinae</taxon>
        <taxon>Pleurodeles</taxon>
    </lineage>
</organism>